<evidence type="ECO:0000313" key="2">
    <source>
        <dbReference type="EMBL" id="CAB4541284.1"/>
    </source>
</evidence>
<feature type="transmembrane region" description="Helical" evidence="1">
    <location>
        <begin position="101"/>
        <end position="123"/>
    </location>
</feature>
<dbReference type="EMBL" id="CAEZSE010000166">
    <property type="protein sequence ID" value="CAB4541284.1"/>
    <property type="molecule type" value="Genomic_DNA"/>
</dbReference>
<dbReference type="GO" id="GO:0016020">
    <property type="term" value="C:membrane"/>
    <property type="evidence" value="ECO:0007669"/>
    <property type="project" value="TreeGrafter"/>
</dbReference>
<feature type="transmembrane region" description="Helical" evidence="1">
    <location>
        <begin position="37"/>
        <end position="54"/>
    </location>
</feature>
<dbReference type="PROSITE" id="PS50244">
    <property type="entry name" value="S5A_REDUCTASE"/>
    <property type="match status" value="1"/>
</dbReference>
<dbReference type="Pfam" id="PF06966">
    <property type="entry name" value="DUF1295"/>
    <property type="match status" value="1"/>
</dbReference>
<keyword evidence="1" id="KW-0812">Transmembrane</keyword>
<proteinExistence type="predicted"/>
<dbReference type="PANTHER" id="PTHR32251:SF17">
    <property type="entry name" value="STEROID 5-ALPHA REDUCTASE C-TERMINAL DOMAIN-CONTAINING PROTEIN"/>
    <property type="match status" value="1"/>
</dbReference>
<sequence length="262" mass="28891">MTGAPLVLLGSALAITCMMLLVWLISLKMQDASIVDIAWGSGFVVVAWVSFWLSDGNLTRSLLLTVLTTIWGLRLAFYLAKRNLGHGEDFRYQSMRRKHGKKFAIVSLYSVFAVQGLLMWIVSLPVQLGQVRETPSFDVIGVVGFLAWCIGMFFEAVGDAQLAKFKRDPANKGLVMNRGLWRYTRHPNYFGDSCVWAGLGLIAAESRLGVFGLVGPVVMTILLVKVSGAALLDRAMLKRKPGYETYVASTSGFIPRPPRNAK</sequence>
<dbReference type="AlphaFoldDB" id="A0A6J6BRD5"/>
<gene>
    <name evidence="2" type="ORF">UFOPK1353_00938</name>
</gene>
<keyword evidence="1" id="KW-1133">Transmembrane helix</keyword>
<keyword evidence="1" id="KW-0472">Membrane</keyword>
<reference evidence="2" key="1">
    <citation type="submission" date="2020-05" db="EMBL/GenBank/DDBJ databases">
        <authorList>
            <person name="Chiriac C."/>
            <person name="Salcher M."/>
            <person name="Ghai R."/>
            <person name="Kavagutti S V."/>
        </authorList>
    </citation>
    <scope>NUCLEOTIDE SEQUENCE</scope>
</reference>
<feature type="transmembrane region" description="Helical" evidence="1">
    <location>
        <begin position="6"/>
        <end position="25"/>
    </location>
</feature>
<dbReference type="InterPro" id="IPR010721">
    <property type="entry name" value="UstE-like"/>
</dbReference>
<feature type="transmembrane region" description="Helical" evidence="1">
    <location>
        <begin position="210"/>
        <end position="232"/>
    </location>
</feature>
<dbReference type="Gene3D" id="1.20.120.1630">
    <property type="match status" value="1"/>
</dbReference>
<evidence type="ECO:0000256" key="1">
    <source>
        <dbReference type="SAM" id="Phobius"/>
    </source>
</evidence>
<name>A0A6J6BRD5_9ZZZZ</name>
<dbReference type="PANTHER" id="PTHR32251">
    <property type="entry name" value="3-OXO-5-ALPHA-STEROID 4-DEHYDROGENASE"/>
    <property type="match status" value="1"/>
</dbReference>
<feature type="transmembrane region" description="Helical" evidence="1">
    <location>
        <begin position="135"/>
        <end position="157"/>
    </location>
</feature>
<accession>A0A6J6BRD5</accession>
<protein>
    <submittedName>
        <fullName evidence="2">Unannotated protein</fullName>
    </submittedName>
</protein>
<organism evidence="2">
    <name type="scientific">freshwater metagenome</name>
    <dbReference type="NCBI Taxonomy" id="449393"/>
    <lineage>
        <taxon>unclassified sequences</taxon>
        <taxon>metagenomes</taxon>
        <taxon>ecological metagenomes</taxon>
    </lineage>
</organism>
<feature type="transmembrane region" description="Helical" evidence="1">
    <location>
        <begin position="60"/>
        <end position="80"/>
    </location>
</feature>